<dbReference type="Proteomes" id="UP000403266">
    <property type="component" value="Unassembled WGS sequence"/>
</dbReference>
<gene>
    <name evidence="1" type="ORF">FS320_35720</name>
</gene>
<sequence>MPKSPIAQQRHHSPGFYSTIREVLHTLGNIDFQNEFDLDRVDKGVPDEELKQYIKQQIRAAHQRKRQSYVDLLHELRKQRAHQSFAA</sequence>
<dbReference type="RefSeq" id="WP_152717099.1">
    <property type="nucleotide sequence ID" value="NZ_VOSJ01000363.1"/>
</dbReference>
<dbReference type="EMBL" id="VOSK01000333">
    <property type="protein sequence ID" value="MPR30246.1"/>
    <property type="molecule type" value="Genomic_DNA"/>
</dbReference>
<accession>A0A5N7N3Q2</accession>
<protein>
    <submittedName>
        <fullName evidence="1">Uncharacterized protein</fullName>
    </submittedName>
</protein>
<comment type="caution">
    <text evidence="1">The sequence shown here is derived from an EMBL/GenBank/DDBJ whole genome shotgun (WGS) entry which is preliminary data.</text>
</comment>
<keyword evidence="2" id="KW-1185">Reference proteome</keyword>
<dbReference type="AlphaFoldDB" id="A0A5N7N3Q2"/>
<reference evidence="1 2" key="1">
    <citation type="journal article" date="2019" name="Syst. Appl. Microbiol.">
        <title>Microvirga tunisiensis sp. nov., a root nodule symbiotic bacterium isolated from Lupinus micranthus and L. luteus grown in Northern Tunisia.</title>
        <authorList>
            <person name="Msaddak A."/>
            <person name="Rejili M."/>
            <person name="Duran D."/>
            <person name="Mars M."/>
            <person name="Palacios J.M."/>
            <person name="Ruiz-Argueso T."/>
            <person name="Rey L."/>
            <person name="Imperial J."/>
        </authorList>
    </citation>
    <scope>NUCLEOTIDE SEQUENCE [LARGE SCALE GENOMIC DNA]</scope>
    <source>
        <strain evidence="1 2">Lmie10</strain>
    </source>
</reference>
<name>A0A5N7N3Q2_9HYPH</name>
<evidence type="ECO:0000313" key="2">
    <source>
        <dbReference type="Proteomes" id="UP000403266"/>
    </source>
</evidence>
<organism evidence="1 2">
    <name type="scientific">Microvirga tunisiensis</name>
    <dbReference type="NCBI Taxonomy" id="2108360"/>
    <lineage>
        <taxon>Bacteria</taxon>
        <taxon>Pseudomonadati</taxon>
        <taxon>Pseudomonadota</taxon>
        <taxon>Alphaproteobacteria</taxon>
        <taxon>Hyphomicrobiales</taxon>
        <taxon>Methylobacteriaceae</taxon>
        <taxon>Microvirga</taxon>
    </lineage>
</organism>
<proteinExistence type="predicted"/>
<evidence type="ECO:0000313" key="1">
    <source>
        <dbReference type="EMBL" id="MPR30246.1"/>
    </source>
</evidence>